<proteinExistence type="predicted"/>
<feature type="compositionally biased region" description="Low complexity" evidence="1">
    <location>
        <begin position="285"/>
        <end position="295"/>
    </location>
</feature>
<feature type="region of interest" description="Disordered" evidence="1">
    <location>
        <begin position="628"/>
        <end position="673"/>
    </location>
</feature>
<protein>
    <recommendedName>
        <fullName evidence="2">DUF7798 domain-containing protein</fullName>
    </recommendedName>
</protein>
<dbReference type="Proteomes" id="UP000006906">
    <property type="component" value="Chromosome 6"/>
</dbReference>
<dbReference type="OrthoDB" id="546800at2759"/>
<dbReference type="RefSeq" id="XP_042924352.1">
    <property type="nucleotide sequence ID" value="XM_043063646.1"/>
</dbReference>
<feature type="compositionally biased region" description="Basic and acidic residues" evidence="1">
    <location>
        <begin position="296"/>
        <end position="320"/>
    </location>
</feature>
<dbReference type="ExpressionAtlas" id="A0A2K3DR72">
    <property type="expression patterns" value="differential"/>
</dbReference>
<dbReference type="InterPro" id="IPR056700">
    <property type="entry name" value="DUF7798"/>
</dbReference>
<keyword evidence="4" id="KW-1185">Reference proteome</keyword>
<reference evidence="3 4" key="1">
    <citation type="journal article" date="2007" name="Science">
        <title>The Chlamydomonas genome reveals the evolution of key animal and plant functions.</title>
        <authorList>
            <person name="Merchant S.S."/>
            <person name="Prochnik S.E."/>
            <person name="Vallon O."/>
            <person name="Harris E.H."/>
            <person name="Karpowicz S.J."/>
            <person name="Witman G.B."/>
            <person name="Terry A."/>
            <person name="Salamov A."/>
            <person name="Fritz-Laylin L.K."/>
            <person name="Marechal-Drouard L."/>
            <person name="Marshall W.F."/>
            <person name="Qu L.H."/>
            <person name="Nelson D.R."/>
            <person name="Sanderfoot A.A."/>
            <person name="Spalding M.H."/>
            <person name="Kapitonov V.V."/>
            <person name="Ren Q."/>
            <person name="Ferris P."/>
            <person name="Lindquist E."/>
            <person name="Shapiro H."/>
            <person name="Lucas S.M."/>
            <person name="Grimwood J."/>
            <person name="Schmutz J."/>
            <person name="Cardol P."/>
            <person name="Cerutti H."/>
            <person name="Chanfreau G."/>
            <person name="Chen C.L."/>
            <person name="Cognat V."/>
            <person name="Croft M.T."/>
            <person name="Dent R."/>
            <person name="Dutcher S."/>
            <person name="Fernandez E."/>
            <person name="Fukuzawa H."/>
            <person name="Gonzalez-Ballester D."/>
            <person name="Gonzalez-Halphen D."/>
            <person name="Hallmann A."/>
            <person name="Hanikenne M."/>
            <person name="Hippler M."/>
            <person name="Inwood W."/>
            <person name="Jabbari K."/>
            <person name="Kalanon M."/>
            <person name="Kuras R."/>
            <person name="Lefebvre P.A."/>
            <person name="Lemaire S.D."/>
            <person name="Lobanov A.V."/>
            <person name="Lohr M."/>
            <person name="Manuell A."/>
            <person name="Meier I."/>
            <person name="Mets L."/>
            <person name="Mittag M."/>
            <person name="Mittelmeier T."/>
            <person name="Moroney J.V."/>
            <person name="Moseley J."/>
            <person name="Napoli C."/>
            <person name="Nedelcu A.M."/>
            <person name="Niyogi K."/>
            <person name="Novoselov S.V."/>
            <person name="Paulsen I.T."/>
            <person name="Pazour G."/>
            <person name="Purton S."/>
            <person name="Ral J.P."/>
            <person name="Riano-Pachon D.M."/>
            <person name="Riekhof W."/>
            <person name="Rymarquis L."/>
            <person name="Schroda M."/>
            <person name="Stern D."/>
            <person name="Umen J."/>
            <person name="Willows R."/>
            <person name="Wilson N."/>
            <person name="Zimmer S.L."/>
            <person name="Allmer J."/>
            <person name="Balk J."/>
            <person name="Bisova K."/>
            <person name="Chen C.J."/>
            <person name="Elias M."/>
            <person name="Gendler K."/>
            <person name="Hauser C."/>
            <person name="Lamb M.R."/>
            <person name="Ledford H."/>
            <person name="Long J.C."/>
            <person name="Minagawa J."/>
            <person name="Page M.D."/>
            <person name="Pan J."/>
            <person name="Pootakham W."/>
            <person name="Roje S."/>
            <person name="Rose A."/>
            <person name="Stahlberg E."/>
            <person name="Terauchi A.M."/>
            <person name="Yang P."/>
            <person name="Ball S."/>
            <person name="Bowler C."/>
            <person name="Dieckmann C.L."/>
            <person name="Gladyshev V.N."/>
            <person name="Green P."/>
            <person name="Jorgensen R."/>
            <person name="Mayfield S."/>
            <person name="Mueller-Roeber B."/>
            <person name="Rajamani S."/>
            <person name="Sayre R.T."/>
            <person name="Brokstein P."/>
            <person name="Dubchak I."/>
            <person name="Goodstein D."/>
            <person name="Hornick L."/>
            <person name="Huang Y.W."/>
            <person name="Jhaveri J."/>
            <person name="Luo Y."/>
            <person name="Martinez D."/>
            <person name="Ngau W.C."/>
            <person name="Otillar B."/>
            <person name="Poliakov A."/>
            <person name="Porter A."/>
            <person name="Szajkowski L."/>
            <person name="Werner G."/>
            <person name="Zhou K."/>
            <person name="Grigoriev I.V."/>
            <person name="Rokhsar D.S."/>
            <person name="Grossman A.R."/>
        </authorList>
    </citation>
    <scope>NUCLEOTIDE SEQUENCE [LARGE SCALE GENOMIC DNA]</scope>
    <source>
        <strain evidence="4">CC-503</strain>
    </source>
</reference>
<accession>A0A2K3DR72</accession>
<name>A0A2K3DR72_CHLRE</name>
<feature type="region of interest" description="Disordered" evidence="1">
    <location>
        <begin position="257"/>
        <end position="362"/>
    </location>
</feature>
<evidence type="ECO:0000313" key="3">
    <source>
        <dbReference type="EMBL" id="PNW83007.1"/>
    </source>
</evidence>
<evidence type="ECO:0000259" key="2">
    <source>
        <dbReference type="Pfam" id="PF25074"/>
    </source>
</evidence>
<feature type="domain" description="DUF7798" evidence="2">
    <location>
        <begin position="486"/>
        <end position="589"/>
    </location>
</feature>
<dbReference type="KEGG" id="cre:CHLRE_06g302850v5"/>
<evidence type="ECO:0000256" key="1">
    <source>
        <dbReference type="SAM" id="MobiDB-lite"/>
    </source>
</evidence>
<feature type="compositionally biased region" description="Acidic residues" evidence="1">
    <location>
        <begin position="646"/>
        <end position="662"/>
    </location>
</feature>
<dbReference type="InParanoid" id="A0A2K3DR72"/>
<gene>
    <name evidence="3" type="ORF">CHLRE_06g302850v5</name>
</gene>
<dbReference type="Pfam" id="PF25074">
    <property type="entry name" value="DUF7798"/>
    <property type="match status" value="1"/>
</dbReference>
<feature type="compositionally biased region" description="Gly residues" evidence="1">
    <location>
        <begin position="214"/>
        <end position="230"/>
    </location>
</feature>
<dbReference type="PANTHER" id="PTHR36011:SF1">
    <property type="entry name" value="BAT2 DOMAIN PROTEIN"/>
    <property type="match status" value="1"/>
</dbReference>
<feature type="compositionally biased region" description="Pro residues" evidence="1">
    <location>
        <begin position="135"/>
        <end position="155"/>
    </location>
</feature>
<feature type="compositionally biased region" description="Acidic residues" evidence="1">
    <location>
        <begin position="195"/>
        <end position="206"/>
    </location>
</feature>
<feature type="compositionally biased region" description="Low complexity" evidence="1">
    <location>
        <begin position="77"/>
        <end position="89"/>
    </location>
</feature>
<dbReference type="GeneID" id="5716940"/>
<dbReference type="OMA" id="ANDGIAW"/>
<sequence length="947" mass="97106">MSDSDPFEGVELGDDLPDPTQEEIDDWATLDVDEDEPASSSPHKRKSKEAARPNAAEPAPRVPEPGASAPKSPLATPVEAPAQAASSPEAEVKAKEKPAAPAPISAATAKPRNDSPAPAPPAPKPAAAEASSVDPPAPVVKPSEPEPAPVPPPPAAVQVAEPPTAAAPPAPVHVEPEIEPALTPTDDAPRKAAPVEDELLDEEDDAAAQQQQQGGAGWGWGWGTGLGLGALGGKLREVARGAVRDVKDLTETFQAALADVTGAEDEEEEAGRLSALDRAAEAAEGESAADAAGAEGARKGEAEDDGDPTHAPRPEGELMRAGHGVGGAAGRAYQPPAQVRGGNAAGSARGSTGGAGAEAEDAAPVDPALEVGLQAIDAQVEQLATGAAKAFSSLWGGLSSVAKVVAAEVAASVADVQSSEAVRGVAQIGTQLAHTAERGLERVGRTAMTLLEEVAGVSAAQAGRRRIWGEEADARAADMGHEPSNFQDFFYIYGGEQLSEEVDKLSNECSHLCNKSRAKLEADQQAALDEAVARLLPYFNDPWVHHSSSSGAPAAAASGSNAAGADTAAATAGQLHELDDSSREAAERLAHMYDPIGYLCQDSLARSEAFLMQLREAVEAAARLQGTAAAATEEGGTAKRVRKSVEEDDEEEEEDELDEEQQREEAEAAARQRPRALLDSFRAHFTKRMAEVTTAQLQLLLNLGASLVAPARTGRPAPDGISWPDSSEQQAALLATEARRMVADLVAITAAYLATLDALRETLAVVAAAEAAAAAAEPTSKVEGEDAEAEAGVEGKAKAASVDGAGAAKPPAVAPPLPLDAAALDELAAALRSYSESAGGCIKSRYKGLLYAVLLRRLVTRIAQQEEEQAAAAGPGKVEAGEEEAAATEAGSGKEVPGADKATEPVAVAEEGKEEEEQEVRALQQPEVGEKPPAAAARAEASGPQVD</sequence>
<dbReference type="EMBL" id="CM008967">
    <property type="protein sequence ID" value="PNW83007.1"/>
    <property type="molecule type" value="Genomic_DNA"/>
</dbReference>
<feature type="compositionally biased region" description="Low complexity" evidence="1">
    <location>
        <begin position="339"/>
        <end position="350"/>
    </location>
</feature>
<dbReference type="PANTHER" id="PTHR36011">
    <property type="entry name" value="BAT2 DOMAIN PROTEIN"/>
    <property type="match status" value="1"/>
</dbReference>
<organism evidence="3 4">
    <name type="scientific">Chlamydomonas reinhardtii</name>
    <name type="common">Chlamydomonas smithii</name>
    <dbReference type="NCBI Taxonomy" id="3055"/>
    <lineage>
        <taxon>Eukaryota</taxon>
        <taxon>Viridiplantae</taxon>
        <taxon>Chlorophyta</taxon>
        <taxon>core chlorophytes</taxon>
        <taxon>Chlorophyceae</taxon>
        <taxon>CS clade</taxon>
        <taxon>Chlamydomonadales</taxon>
        <taxon>Chlamydomonadaceae</taxon>
        <taxon>Chlamydomonas</taxon>
    </lineage>
</organism>
<feature type="region of interest" description="Disordered" evidence="1">
    <location>
        <begin position="869"/>
        <end position="947"/>
    </location>
</feature>
<evidence type="ECO:0000313" key="4">
    <source>
        <dbReference type="Proteomes" id="UP000006906"/>
    </source>
</evidence>
<feature type="region of interest" description="Disordered" evidence="1">
    <location>
        <begin position="1"/>
        <end position="230"/>
    </location>
</feature>
<dbReference type="AlphaFoldDB" id="A0A2K3DR72"/>
<feature type="compositionally biased region" description="Acidic residues" evidence="1">
    <location>
        <begin position="1"/>
        <end position="37"/>
    </location>
</feature>
<dbReference type="Gramene" id="PNW83007">
    <property type="protein sequence ID" value="PNW83007"/>
    <property type="gene ID" value="CHLRE_06g302850v5"/>
</dbReference>